<dbReference type="Pfam" id="PF24254">
    <property type="entry name" value="DUF7455"/>
    <property type="match status" value="1"/>
</dbReference>
<proteinExistence type="predicted"/>
<accession>A0A6J7WNB5</accession>
<name>A0A6J7WNB5_9CAUD</name>
<evidence type="ECO:0000259" key="1">
    <source>
        <dbReference type="Pfam" id="PF24254"/>
    </source>
</evidence>
<gene>
    <name evidence="2" type="ORF">UFOVP204_74</name>
</gene>
<feature type="domain" description="DUF7455" evidence="1">
    <location>
        <begin position="18"/>
        <end position="68"/>
    </location>
</feature>
<protein>
    <recommendedName>
        <fullName evidence="1">DUF7455 domain-containing protein</fullName>
    </recommendedName>
</protein>
<reference evidence="2" key="1">
    <citation type="submission" date="2020-05" db="EMBL/GenBank/DDBJ databases">
        <authorList>
            <person name="Chiriac C."/>
            <person name="Salcher M."/>
            <person name="Ghai R."/>
            <person name="Kavagutti S V."/>
        </authorList>
    </citation>
    <scope>NUCLEOTIDE SEQUENCE</scope>
</reference>
<evidence type="ECO:0000313" key="2">
    <source>
        <dbReference type="EMBL" id="CAB5218192.1"/>
    </source>
</evidence>
<dbReference type="InterPro" id="IPR055878">
    <property type="entry name" value="DUF7455"/>
</dbReference>
<dbReference type="EMBL" id="LR798257">
    <property type="protein sequence ID" value="CAB5218192.1"/>
    <property type="molecule type" value="Genomic_DNA"/>
</dbReference>
<sequence>MLMTDEQVLQEEIYVLGPTDRCDSCHAEALVLVKGVSGDLMFCGHHYNKHEEKLKAYAFEIIDERSKLIQNKLIGSEN</sequence>
<organism evidence="2">
    <name type="scientific">uncultured Caudovirales phage</name>
    <dbReference type="NCBI Taxonomy" id="2100421"/>
    <lineage>
        <taxon>Viruses</taxon>
        <taxon>Duplodnaviria</taxon>
        <taxon>Heunggongvirae</taxon>
        <taxon>Uroviricota</taxon>
        <taxon>Caudoviricetes</taxon>
        <taxon>Peduoviridae</taxon>
        <taxon>Maltschvirus</taxon>
        <taxon>Maltschvirus maltsch</taxon>
    </lineage>
</organism>